<comment type="caution">
    <text evidence="1">The sequence shown here is derived from an EMBL/GenBank/DDBJ whole genome shotgun (WGS) entry which is preliminary data.</text>
</comment>
<sequence length="58" mass="6691">MTEGVRDEQYETDEQATRSASDFIEYIFDSVRLYSSIDCLSPIKFEQHQARALSLNSV</sequence>
<evidence type="ECO:0000313" key="1">
    <source>
        <dbReference type="EMBL" id="EMI25086.1"/>
    </source>
</evidence>
<name>M5S0U3_9BACT</name>
<dbReference type="Proteomes" id="UP000011996">
    <property type="component" value="Unassembled WGS sequence"/>
</dbReference>
<gene>
    <name evidence="1" type="ORF">RESH_04369</name>
</gene>
<dbReference type="EMBL" id="ANOF01000141">
    <property type="protein sequence ID" value="EMI25086.1"/>
    <property type="molecule type" value="Genomic_DNA"/>
</dbReference>
<reference evidence="1 2" key="1">
    <citation type="journal article" date="2013" name="Mar. Genomics">
        <title>Expression of sulfatases in Rhodopirellula baltica and the diversity of sulfatases in the genus Rhodopirellula.</title>
        <authorList>
            <person name="Wegner C.E."/>
            <person name="Richter-Heitmann T."/>
            <person name="Klindworth A."/>
            <person name="Klockow C."/>
            <person name="Richter M."/>
            <person name="Achstetter T."/>
            <person name="Glockner F.O."/>
            <person name="Harder J."/>
        </authorList>
    </citation>
    <scope>NUCLEOTIDE SEQUENCE [LARGE SCALE GENOMIC DNA]</scope>
    <source>
        <strain evidence="1 2">SH398</strain>
    </source>
</reference>
<protein>
    <submittedName>
        <fullName evidence="1">Uncharacterized protein</fullName>
    </submittedName>
</protein>
<dbReference type="OrthoDB" id="289367at2"/>
<accession>M5S0U3</accession>
<organism evidence="1 2">
    <name type="scientific">Rhodopirellula europaea SH398</name>
    <dbReference type="NCBI Taxonomy" id="1263868"/>
    <lineage>
        <taxon>Bacteria</taxon>
        <taxon>Pseudomonadati</taxon>
        <taxon>Planctomycetota</taxon>
        <taxon>Planctomycetia</taxon>
        <taxon>Pirellulales</taxon>
        <taxon>Pirellulaceae</taxon>
        <taxon>Rhodopirellula</taxon>
    </lineage>
</organism>
<evidence type="ECO:0000313" key="2">
    <source>
        <dbReference type="Proteomes" id="UP000011996"/>
    </source>
</evidence>
<dbReference type="AlphaFoldDB" id="M5S0U3"/>
<dbReference type="PATRIC" id="fig|1263868.3.peg.4739"/>
<proteinExistence type="predicted"/>